<dbReference type="Proteomes" id="UP001732700">
    <property type="component" value="Chromosome 7D"/>
</dbReference>
<evidence type="ECO:0000313" key="2">
    <source>
        <dbReference type="Proteomes" id="UP001732700"/>
    </source>
</evidence>
<evidence type="ECO:0000313" key="1">
    <source>
        <dbReference type="EnsemblPlants" id="AVESA.00010b.r2.7DG1340990.1.CDS"/>
    </source>
</evidence>
<reference evidence="1" key="1">
    <citation type="submission" date="2021-05" db="EMBL/GenBank/DDBJ databases">
        <authorList>
            <person name="Scholz U."/>
            <person name="Mascher M."/>
            <person name="Fiebig A."/>
        </authorList>
    </citation>
    <scope>NUCLEOTIDE SEQUENCE [LARGE SCALE GENOMIC DNA]</scope>
</reference>
<sequence>MPCSSSSSSSSSTNYDDDPDYRVDASDDEPDYRAATPDDGNAATDVVLPTHADPERVVSLLCTQDDVDAVCEKYSVPKGQYTARPAGDHLRASSHAPPGAVCVYAHALEAGMRVPLHPFYRDALAHLGVAPTQLAPNAWRIMAGFLVLCHSAGVPPSLAVFRHFFGFLPLLPANDDKRKRWYFFRSRDTSGLCLAGLPQKNKDWKKGFFFLSSPEPWGCPVEWGVPPESSFVEPALSGEEEEMAARLLQAHDAAPVDLRTYLCDSNLVAAKISPASPAPSSCARTSAGSKGMDPSVYGMMKTMLAEKAAAAAVQASAKKVKTEPRSLCGKKWSLDNEADAETGPPPSSVLPNASPDAHGCSSAPTGVCSPPPGFPRTPQHFATAHADGESTDWKAARELLRGAIAPAQERVFAASRPSDVLASCGVAVLKGANYTSFSLGYALELEKKLAARDAEVAALQDQLNKAKAKLAAVKGPLL</sequence>
<protein>
    <submittedName>
        <fullName evidence="1">Uncharacterized protein</fullName>
    </submittedName>
</protein>
<name>A0ACD6AE61_AVESA</name>
<proteinExistence type="predicted"/>
<organism evidence="1 2">
    <name type="scientific">Avena sativa</name>
    <name type="common">Oat</name>
    <dbReference type="NCBI Taxonomy" id="4498"/>
    <lineage>
        <taxon>Eukaryota</taxon>
        <taxon>Viridiplantae</taxon>
        <taxon>Streptophyta</taxon>
        <taxon>Embryophyta</taxon>
        <taxon>Tracheophyta</taxon>
        <taxon>Spermatophyta</taxon>
        <taxon>Magnoliopsida</taxon>
        <taxon>Liliopsida</taxon>
        <taxon>Poales</taxon>
        <taxon>Poaceae</taxon>
        <taxon>BOP clade</taxon>
        <taxon>Pooideae</taxon>
        <taxon>Poodae</taxon>
        <taxon>Poeae</taxon>
        <taxon>Poeae Chloroplast Group 1 (Aveneae type)</taxon>
        <taxon>Aveninae</taxon>
        <taxon>Avena</taxon>
    </lineage>
</organism>
<reference evidence="1" key="2">
    <citation type="submission" date="2025-09" db="UniProtKB">
        <authorList>
            <consortium name="EnsemblPlants"/>
        </authorList>
    </citation>
    <scope>IDENTIFICATION</scope>
</reference>
<dbReference type="EnsemblPlants" id="AVESA.00010b.r2.7DG1340990.1">
    <property type="protein sequence ID" value="AVESA.00010b.r2.7DG1340990.1.CDS"/>
    <property type="gene ID" value="AVESA.00010b.r2.7DG1340990"/>
</dbReference>
<accession>A0ACD6AE61</accession>
<keyword evidence="2" id="KW-1185">Reference proteome</keyword>